<evidence type="ECO:0000256" key="4">
    <source>
        <dbReference type="ARBA" id="ARBA00022729"/>
    </source>
</evidence>
<dbReference type="GO" id="GO:1904680">
    <property type="term" value="F:peptide transmembrane transporter activity"/>
    <property type="evidence" value="ECO:0007669"/>
    <property type="project" value="TreeGrafter"/>
</dbReference>
<evidence type="ECO:0000256" key="7">
    <source>
        <dbReference type="ARBA" id="ARBA00023209"/>
    </source>
</evidence>
<evidence type="ECO:0000256" key="12">
    <source>
        <dbReference type="SAM" id="MobiDB-lite"/>
    </source>
</evidence>
<dbReference type="CDD" id="cd08501">
    <property type="entry name" value="PBP2_Lpqw"/>
    <property type="match status" value="1"/>
</dbReference>
<evidence type="ECO:0000256" key="10">
    <source>
        <dbReference type="ARBA" id="ARBA00060651"/>
    </source>
</evidence>
<comment type="pathway">
    <text evidence="10">Phospholipid metabolism; phosphatidylinositol metabolism.</text>
</comment>
<keyword evidence="3" id="KW-0444">Lipid biosynthesis</keyword>
<dbReference type="GO" id="GO:0015833">
    <property type="term" value="P:peptide transport"/>
    <property type="evidence" value="ECO:0007669"/>
    <property type="project" value="TreeGrafter"/>
</dbReference>
<dbReference type="Pfam" id="PF00496">
    <property type="entry name" value="SBP_bac_5"/>
    <property type="match status" value="1"/>
</dbReference>
<keyword evidence="7" id="KW-0594">Phospholipid biosynthesis</keyword>
<evidence type="ECO:0000256" key="2">
    <source>
        <dbReference type="ARBA" id="ARBA00005695"/>
    </source>
</evidence>
<evidence type="ECO:0000256" key="8">
    <source>
        <dbReference type="ARBA" id="ARBA00023264"/>
    </source>
</evidence>
<dbReference type="GO" id="GO:0016020">
    <property type="term" value="C:membrane"/>
    <property type="evidence" value="ECO:0007669"/>
    <property type="project" value="GOC"/>
</dbReference>
<dbReference type="GO" id="GO:0009247">
    <property type="term" value="P:glycolipid biosynthetic process"/>
    <property type="evidence" value="ECO:0007669"/>
    <property type="project" value="UniProtKB-ARBA"/>
</dbReference>
<dbReference type="FunFam" id="3.90.76.10:FF:000006">
    <property type="entry name" value="Monoacyl phosphatidylinositol tetramannoside-binding protein"/>
    <property type="match status" value="1"/>
</dbReference>
<evidence type="ECO:0000256" key="11">
    <source>
        <dbReference type="ARBA" id="ARBA00071039"/>
    </source>
</evidence>
<dbReference type="PROSITE" id="PS51257">
    <property type="entry name" value="PROKAR_LIPOPROTEIN"/>
    <property type="match status" value="1"/>
</dbReference>
<sequence>MRPIATLRGVPRRLRSLRVLAVLLSVLVTAACTVSPPPAPQSTETTNVPPPPPARPTQIIMGIDSIGAGFNPHLLSDQSPVNAAISALVLPSSFRPVPDPATPTGSRWEMDPTLLVSAEVTNQNPFTVTYKIRPEASWTDNAPIAADDFWYLWRQMVSQPGVVDPAGYDLITGVQSIEGGKTAVVTFAQPYPAWRELFNDLLPAHIVKDVPGGFPAGLARAMPVTAGQFRVDNIDPQRDEILLARNDRFWGPPAHPDQILFRRAGAPAALADSIRNGDTQVAQVHGGAAAFAQLSAIPDVRTARIVTPRVMQLTLRANEPKLSDPAVRKAILGLLDVDLLAAVGAGSDNTVTLAQAQVRSPSDPGYVPTAPPALGMQRSLALLEQVGFQIDRTPTESPVPSPPSAGSRTETPQPGPPEITRGRVSKDGEILSLVIGVAANDPTSVAVANTAADQLRSVGIAATVLALDPPVLYGDALVNNRVDAIVGWHAAGGDLATSLASRYGCPALEATPVSTAAPTSTTASPSPTASSSPSPVTTTMTPTSPPPPAPESGALVQAPSNLTGICDRSIQPNIEAALDGSAKIDDVINLVEPRLWNMSTVLPILQDTTIVAVGPSVQNVSLSGAVPVGIVGDAGRWAKAAQ</sequence>
<feature type="domain" description="Solute-binding protein family 5" evidence="14">
    <location>
        <begin position="112"/>
        <end position="503"/>
    </location>
</feature>
<dbReference type="GO" id="GO:0008654">
    <property type="term" value="P:phospholipid biosynthetic process"/>
    <property type="evidence" value="ECO:0007669"/>
    <property type="project" value="UniProtKB-KW"/>
</dbReference>
<dbReference type="Proteomes" id="UP000192534">
    <property type="component" value="Unassembled WGS sequence"/>
</dbReference>
<evidence type="ECO:0000256" key="6">
    <source>
        <dbReference type="ARBA" id="ARBA00023098"/>
    </source>
</evidence>
<reference evidence="15 16" key="1">
    <citation type="submission" date="2016-12" db="EMBL/GenBank/DDBJ databases">
        <title>The new phylogeny of genus Mycobacterium.</title>
        <authorList>
            <person name="Tortoli E."/>
            <person name="Trovato A."/>
            <person name="Cirillo D.M."/>
        </authorList>
    </citation>
    <scope>NUCLEOTIDE SEQUENCE [LARGE SCALE GENOMIC DNA]</scope>
    <source>
        <strain evidence="15 16">DSM 44223</strain>
    </source>
</reference>
<feature type="region of interest" description="Disordered" evidence="12">
    <location>
        <begin position="392"/>
        <end position="423"/>
    </location>
</feature>
<feature type="chain" id="PRO_5038729167" description="Probable monoacyl phosphatidylinositol tetramannoside-binding protein LpqW" evidence="13">
    <location>
        <begin position="31"/>
        <end position="642"/>
    </location>
</feature>
<name>A0A1X0IQX7_MYCRH</name>
<feature type="region of interest" description="Disordered" evidence="12">
    <location>
        <begin position="513"/>
        <end position="556"/>
    </location>
</feature>
<evidence type="ECO:0000259" key="14">
    <source>
        <dbReference type="Pfam" id="PF00496"/>
    </source>
</evidence>
<dbReference type="Gene3D" id="3.90.76.10">
    <property type="entry name" value="Dipeptide-binding Protein, Domain 1"/>
    <property type="match status" value="1"/>
</dbReference>
<dbReference type="AlphaFoldDB" id="A0A1X0IQX7"/>
<keyword evidence="16" id="KW-1185">Reference proteome</keyword>
<gene>
    <name evidence="15" type="ORF">BST42_20850</name>
</gene>
<keyword evidence="6" id="KW-0443">Lipid metabolism</keyword>
<evidence type="ECO:0000313" key="16">
    <source>
        <dbReference type="Proteomes" id="UP000192534"/>
    </source>
</evidence>
<comment type="caution">
    <text evidence="15">The sequence shown here is derived from an EMBL/GenBank/DDBJ whole genome shotgun (WGS) entry which is preliminary data.</text>
</comment>
<comment type="similarity">
    <text evidence="2">Belongs to the bacterial solute-binding protein 5 family.</text>
</comment>
<keyword evidence="4 13" id="KW-0732">Signal</keyword>
<dbReference type="PANTHER" id="PTHR30290">
    <property type="entry name" value="PERIPLASMIC BINDING COMPONENT OF ABC TRANSPORTER"/>
    <property type="match status" value="1"/>
</dbReference>
<protein>
    <recommendedName>
        <fullName evidence="11">Probable monoacyl phosphatidylinositol tetramannoside-binding protein LpqW</fullName>
    </recommendedName>
</protein>
<evidence type="ECO:0000313" key="15">
    <source>
        <dbReference type="EMBL" id="ORB50196.1"/>
    </source>
</evidence>
<feature type="compositionally biased region" description="Low complexity" evidence="12">
    <location>
        <begin position="513"/>
        <end position="542"/>
    </location>
</feature>
<dbReference type="InterPro" id="IPR039424">
    <property type="entry name" value="SBP_5"/>
</dbReference>
<evidence type="ECO:0000256" key="13">
    <source>
        <dbReference type="SAM" id="SignalP"/>
    </source>
</evidence>
<organism evidence="15 16">
    <name type="scientific">Mycolicibacterium rhodesiae</name>
    <name type="common">Mycobacterium rhodesiae</name>
    <dbReference type="NCBI Taxonomy" id="36814"/>
    <lineage>
        <taxon>Bacteria</taxon>
        <taxon>Bacillati</taxon>
        <taxon>Actinomycetota</taxon>
        <taxon>Actinomycetes</taxon>
        <taxon>Mycobacteriales</taxon>
        <taxon>Mycobacteriaceae</taxon>
        <taxon>Mycolicibacterium</taxon>
    </lineage>
</organism>
<dbReference type="EMBL" id="MVIH01000011">
    <property type="protein sequence ID" value="ORB50196.1"/>
    <property type="molecule type" value="Genomic_DNA"/>
</dbReference>
<dbReference type="Gene3D" id="3.10.105.10">
    <property type="entry name" value="Dipeptide-binding Protein, Domain 3"/>
    <property type="match status" value="1"/>
</dbReference>
<feature type="region of interest" description="Disordered" evidence="12">
    <location>
        <begin position="35"/>
        <end position="54"/>
    </location>
</feature>
<evidence type="ECO:0000256" key="5">
    <source>
        <dbReference type="ARBA" id="ARBA00023026"/>
    </source>
</evidence>
<keyword evidence="5" id="KW-0843">Virulence</keyword>
<evidence type="ECO:0000256" key="1">
    <source>
        <dbReference type="ARBA" id="ARBA00005189"/>
    </source>
</evidence>
<keyword evidence="8" id="KW-1208">Phospholipid metabolism</keyword>
<comment type="pathway">
    <text evidence="1">Lipid metabolism.</text>
</comment>
<evidence type="ECO:0000256" key="3">
    <source>
        <dbReference type="ARBA" id="ARBA00022516"/>
    </source>
</evidence>
<proteinExistence type="inferred from homology"/>
<dbReference type="PANTHER" id="PTHR30290:SF65">
    <property type="entry name" value="MONOACYL PHOSPHATIDYLINOSITOL TETRAMANNOSIDE-BINDING PROTEIN LPQW-RELATED"/>
    <property type="match status" value="1"/>
</dbReference>
<evidence type="ECO:0000256" key="9">
    <source>
        <dbReference type="ARBA" id="ARBA00053323"/>
    </source>
</evidence>
<feature type="signal peptide" evidence="13">
    <location>
        <begin position="1"/>
        <end position="30"/>
    </location>
</feature>
<dbReference type="SUPFAM" id="SSF53850">
    <property type="entry name" value="Periplasmic binding protein-like II"/>
    <property type="match status" value="1"/>
</dbReference>
<comment type="function">
    <text evidence="9">May directly or indirectly regulate the accessibility of the key branch point intermediate, monoacyl phosphatidylinositol tetramannoside (AcPIM4), to the elongating alpha-1,6 mannosyltransferases which could regulate the lipoarabinomannans (LAMs) biosynthesis.</text>
</comment>
<accession>A0A1X0IQX7</accession>
<dbReference type="InterPro" id="IPR000914">
    <property type="entry name" value="SBP_5_dom"/>
</dbReference>